<dbReference type="EMBL" id="PCRP01000033">
    <property type="protein sequence ID" value="PIP23650.1"/>
    <property type="molecule type" value="Genomic_DNA"/>
</dbReference>
<keyword evidence="1" id="KW-0812">Transmembrane</keyword>
<dbReference type="PANTHER" id="PTHR34387:SF2">
    <property type="entry name" value="SLR1258 PROTEIN"/>
    <property type="match status" value="1"/>
</dbReference>
<evidence type="ECO:0008006" key="4">
    <source>
        <dbReference type="Google" id="ProtNLM"/>
    </source>
</evidence>
<keyword evidence="1" id="KW-1133">Transmembrane helix</keyword>
<dbReference type="GO" id="GO:0006974">
    <property type="term" value="P:DNA damage response"/>
    <property type="evidence" value="ECO:0007669"/>
    <property type="project" value="TreeGrafter"/>
</dbReference>
<dbReference type="Pfam" id="PF04402">
    <property type="entry name" value="SIMPL"/>
    <property type="match status" value="1"/>
</dbReference>
<reference evidence="2 3" key="1">
    <citation type="submission" date="2017-09" db="EMBL/GenBank/DDBJ databases">
        <title>Depth-based differentiation of microbial function through sediment-hosted aquifers and enrichment of novel symbionts in the deep terrestrial subsurface.</title>
        <authorList>
            <person name="Probst A.J."/>
            <person name="Ladd B."/>
            <person name="Jarett J.K."/>
            <person name="Geller-Mcgrath D.E."/>
            <person name="Sieber C.M."/>
            <person name="Emerson J.B."/>
            <person name="Anantharaman K."/>
            <person name="Thomas B.C."/>
            <person name="Malmstrom R."/>
            <person name="Stieglmeier M."/>
            <person name="Klingl A."/>
            <person name="Woyke T."/>
            <person name="Ryan C.M."/>
            <person name="Banfield J.F."/>
        </authorList>
    </citation>
    <scope>NUCLEOTIDE SEQUENCE [LARGE SCALE GENOMIC DNA]</scope>
    <source>
        <strain evidence="2">CG23_combo_of_CG06-09_8_20_14_all_38_19</strain>
    </source>
</reference>
<name>A0A2G9YWQ6_9BACT</name>
<accession>A0A2G9YWQ6</accession>
<proteinExistence type="predicted"/>
<evidence type="ECO:0000256" key="1">
    <source>
        <dbReference type="SAM" id="Phobius"/>
    </source>
</evidence>
<dbReference type="AlphaFoldDB" id="A0A2G9YWQ6"/>
<organism evidence="2 3">
    <name type="scientific">Candidatus Nealsonbacteria bacterium CG23_combo_of_CG06-09_8_20_14_all_38_19</name>
    <dbReference type="NCBI Taxonomy" id="1974721"/>
    <lineage>
        <taxon>Bacteria</taxon>
        <taxon>Candidatus Nealsoniibacteriota</taxon>
    </lineage>
</organism>
<evidence type="ECO:0000313" key="3">
    <source>
        <dbReference type="Proteomes" id="UP000230273"/>
    </source>
</evidence>
<comment type="caution">
    <text evidence="2">The sequence shown here is derived from an EMBL/GenBank/DDBJ whole genome shotgun (WGS) entry which is preliminary data.</text>
</comment>
<protein>
    <recommendedName>
        <fullName evidence="4">SIMPL domain-containing protein</fullName>
    </recommendedName>
</protein>
<keyword evidence="1" id="KW-0472">Membrane</keyword>
<dbReference type="Proteomes" id="UP000230273">
    <property type="component" value="Unassembled WGS sequence"/>
</dbReference>
<dbReference type="PANTHER" id="PTHR34387">
    <property type="entry name" value="SLR1258 PROTEIN"/>
    <property type="match status" value="1"/>
</dbReference>
<dbReference type="Gene3D" id="3.30.70.2970">
    <property type="entry name" value="Protein of unknown function (DUF541), domain 2"/>
    <property type="match status" value="1"/>
</dbReference>
<sequence>METQSPQKGEGFQKIKNMENEQIKEHYKAHKKGVFVVLAVFMILLFISLTVFFTVSTLNKIQEGKYIGQDIKEKRTITVSDSGEIYAKPDLAIVVLSVVNEAKTATAAMTENTEKMNAVISYIKGQGVEDKDLKTVNFYIYPRYDYYEKSELYPYGRRVLAGYEITQSLQVKIRDMTKIGQVMEGATQAGANQMGDLSFTIDKQDELKAKARLDAINKAKTKAKELASQLGVNLVRITSFSENSYIPTWDNLKYAETGMGGAEPAPQIQTGENKIEVTVSITYEIN</sequence>
<dbReference type="InterPro" id="IPR052022">
    <property type="entry name" value="26kDa_periplasmic_antigen"/>
</dbReference>
<evidence type="ECO:0000313" key="2">
    <source>
        <dbReference type="EMBL" id="PIP23650.1"/>
    </source>
</evidence>
<dbReference type="InterPro" id="IPR007497">
    <property type="entry name" value="SIMPL/DUF541"/>
</dbReference>
<dbReference type="Gene3D" id="3.30.110.170">
    <property type="entry name" value="Protein of unknown function (DUF541), domain 1"/>
    <property type="match status" value="1"/>
</dbReference>
<gene>
    <name evidence="2" type="ORF">COX36_02165</name>
</gene>
<feature type="transmembrane region" description="Helical" evidence="1">
    <location>
        <begin position="34"/>
        <end position="55"/>
    </location>
</feature>